<gene>
    <name evidence="1" type="ORF">A2765_05830</name>
</gene>
<evidence type="ECO:0000313" key="1">
    <source>
        <dbReference type="EMBL" id="OGG58438.1"/>
    </source>
</evidence>
<reference evidence="1 2" key="1">
    <citation type="journal article" date="2016" name="Nat. Commun.">
        <title>Thousands of microbial genomes shed light on interconnected biogeochemical processes in an aquifer system.</title>
        <authorList>
            <person name="Anantharaman K."/>
            <person name="Brown C.T."/>
            <person name="Hug L.A."/>
            <person name="Sharon I."/>
            <person name="Castelle C.J."/>
            <person name="Probst A.J."/>
            <person name="Thomas B.C."/>
            <person name="Singh A."/>
            <person name="Wilkins M.J."/>
            <person name="Karaoz U."/>
            <person name="Brodie E.L."/>
            <person name="Williams K.H."/>
            <person name="Hubbard S.S."/>
            <person name="Banfield J.F."/>
        </authorList>
    </citation>
    <scope>NUCLEOTIDE SEQUENCE [LARGE SCALE GENOMIC DNA]</scope>
</reference>
<dbReference type="EMBL" id="MFLA01000033">
    <property type="protein sequence ID" value="OGG58438.1"/>
    <property type="molecule type" value="Genomic_DNA"/>
</dbReference>
<proteinExistence type="predicted"/>
<comment type="caution">
    <text evidence="1">The sequence shown here is derived from an EMBL/GenBank/DDBJ whole genome shotgun (WGS) entry which is preliminary data.</text>
</comment>
<dbReference type="Proteomes" id="UP000176377">
    <property type="component" value="Unassembled WGS sequence"/>
</dbReference>
<accession>A0A1F6DAG9</accession>
<protein>
    <submittedName>
        <fullName evidence="1">Uncharacterized protein</fullName>
    </submittedName>
</protein>
<sequence>MASLRHAHERGENPMGEIKNGLEKLITLLQNKVTASFNGRSGDRLSAAESDLEANLIFAEQSVEEDPTTARRLYYEAQEQAKALGICVHC</sequence>
<name>A0A1F6DAG9_9BACT</name>
<evidence type="ECO:0000313" key="2">
    <source>
        <dbReference type="Proteomes" id="UP000176377"/>
    </source>
</evidence>
<organism evidence="1 2">
    <name type="scientific">Candidatus Kaiserbacteria bacterium RIFCSPHIGHO2_01_FULL_56_24</name>
    <dbReference type="NCBI Taxonomy" id="1798487"/>
    <lineage>
        <taxon>Bacteria</taxon>
        <taxon>Candidatus Kaiseribacteriota</taxon>
    </lineage>
</organism>
<dbReference type="AlphaFoldDB" id="A0A1F6DAG9"/>